<dbReference type="SUPFAM" id="SSF101898">
    <property type="entry name" value="NHL repeat"/>
    <property type="match status" value="1"/>
</dbReference>
<dbReference type="InterPro" id="IPR010620">
    <property type="entry name" value="SBBP_repeat"/>
</dbReference>
<dbReference type="EMBL" id="CACVKT020000588">
    <property type="protein sequence ID" value="CAC5361336.1"/>
    <property type="molecule type" value="Genomic_DNA"/>
</dbReference>
<protein>
    <submittedName>
        <fullName evidence="1">Uncharacterized protein</fullName>
    </submittedName>
</protein>
<sequence>MIDNKQAIVILANKGFQILDLTTLTLGRRIKPGGKRCYAVTCSNNQIWTSNGGTTISQIDISGNILHSITTKNEIQNFCIDNDRNIYYTSRGIENNVYRITLDGQDSIFCSHSDLIYSRGIDVDSKGNVYVGGMLSHNIHRISSDGKNHQIILTKNDGIKCPWGFCYNRETKQFLVANDHTESVAIYSLH</sequence>
<dbReference type="Pfam" id="PF06739">
    <property type="entry name" value="SBBP"/>
    <property type="match status" value="1"/>
</dbReference>
<name>A0A6J8A4A6_MYTCO</name>
<evidence type="ECO:0000313" key="2">
    <source>
        <dbReference type="Proteomes" id="UP000507470"/>
    </source>
</evidence>
<proteinExistence type="predicted"/>
<organism evidence="1 2">
    <name type="scientific">Mytilus coruscus</name>
    <name type="common">Sea mussel</name>
    <dbReference type="NCBI Taxonomy" id="42192"/>
    <lineage>
        <taxon>Eukaryota</taxon>
        <taxon>Metazoa</taxon>
        <taxon>Spiralia</taxon>
        <taxon>Lophotrochozoa</taxon>
        <taxon>Mollusca</taxon>
        <taxon>Bivalvia</taxon>
        <taxon>Autobranchia</taxon>
        <taxon>Pteriomorphia</taxon>
        <taxon>Mytilida</taxon>
        <taxon>Mytiloidea</taxon>
        <taxon>Mytilidae</taxon>
        <taxon>Mytilinae</taxon>
        <taxon>Mytilus</taxon>
    </lineage>
</organism>
<gene>
    <name evidence="1" type="ORF">MCOR_3513</name>
</gene>
<dbReference type="OrthoDB" id="6043948at2759"/>
<evidence type="ECO:0000313" key="1">
    <source>
        <dbReference type="EMBL" id="CAC5361336.1"/>
    </source>
</evidence>
<keyword evidence="2" id="KW-1185">Reference proteome</keyword>
<dbReference type="InterPro" id="IPR011042">
    <property type="entry name" value="6-blade_b-propeller_TolB-like"/>
</dbReference>
<dbReference type="Gene3D" id="2.120.10.30">
    <property type="entry name" value="TolB, C-terminal domain"/>
    <property type="match status" value="1"/>
</dbReference>
<dbReference type="Proteomes" id="UP000507470">
    <property type="component" value="Unassembled WGS sequence"/>
</dbReference>
<reference evidence="1 2" key="1">
    <citation type="submission" date="2020-06" db="EMBL/GenBank/DDBJ databases">
        <authorList>
            <person name="Li R."/>
            <person name="Bekaert M."/>
        </authorList>
    </citation>
    <scope>NUCLEOTIDE SEQUENCE [LARGE SCALE GENOMIC DNA]</scope>
    <source>
        <strain evidence="2">wild</strain>
    </source>
</reference>
<dbReference type="AlphaFoldDB" id="A0A6J8A4A6"/>
<accession>A0A6J8A4A6</accession>